<evidence type="ECO:0000313" key="1">
    <source>
        <dbReference type="EMBL" id="KAK3400862.1"/>
    </source>
</evidence>
<sequence>MRRPVGSWAMRKARRRVSLVVSSLSLSLALLALSLAGSMAAELSLSSLGTTKVSSKQRALTPCAADADAVCRSLAALLADISVCTGVGWVC</sequence>
<organism evidence="1 2">
    <name type="scientific">Sordaria brevicollis</name>
    <dbReference type="NCBI Taxonomy" id="83679"/>
    <lineage>
        <taxon>Eukaryota</taxon>
        <taxon>Fungi</taxon>
        <taxon>Dikarya</taxon>
        <taxon>Ascomycota</taxon>
        <taxon>Pezizomycotina</taxon>
        <taxon>Sordariomycetes</taxon>
        <taxon>Sordariomycetidae</taxon>
        <taxon>Sordariales</taxon>
        <taxon>Sordariaceae</taxon>
        <taxon>Sordaria</taxon>
    </lineage>
</organism>
<dbReference type="Proteomes" id="UP001281003">
    <property type="component" value="Unassembled WGS sequence"/>
</dbReference>
<accession>A0AAE0PJA5</accession>
<dbReference type="AlphaFoldDB" id="A0AAE0PJA5"/>
<protein>
    <submittedName>
        <fullName evidence="1">Uncharacterized protein</fullName>
    </submittedName>
</protein>
<gene>
    <name evidence="1" type="ORF">B0T20DRAFT_405366</name>
</gene>
<comment type="caution">
    <text evidence="1">The sequence shown here is derived from an EMBL/GenBank/DDBJ whole genome shotgun (WGS) entry which is preliminary data.</text>
</comment>
<evidence type="ECO:0000313" key="2">
    <source>
        <dbReference type="Proteomes" id="UP001281003"/>
    </source>
</evidence>
<proteinExistence type="predicted"/>
<name>A0AAE0PJA5_SORBR</name>
<dbReference type="EMBL" id="JAUTDP010000003">
    <property type="protein sequence ID" value="KAK3400862.1"/>
    <property type="molecule type" value="Genomic_DNA"/>
</dbReference>
<keyword evidence="2" id="KW-1185">Reference proteome</keyword>
<reference evidence="1" key="2">
    <citation type="submission" date="2023-07" db="EMBL/GenBank/DDBJ databases">
        <authorList>
            <consortium name="Lawrence Berkeley National Laboratory"/>
            <person name="Haridas S."/>
            <person name="Hensen N."/>
            <person name="Bonometti L."/>
            <person name="Westerberg I."/>
            <person name="Brannstrom I.O."/>
            <person name="Guillou S."/>
            <person name="Cros-Aarteil S."/>
            <person name="Calhoun S."/>
            <person name="Kuo A."/>
            <person name="Mondo S."/>
            <person name="Pangilinan J."/>
            <person name="Riley R."/>
            <person name="LaButti K."/>
            <person name="Andreopoulos B."/>
            <person name="Lipzen A."/>
            <person name="Chen C."/>
            <person name="Yanf M."/>
            <person name="Daum C."/>
            <person name="Ng V."/>
            <person name="Clum A."/>
            <person name="Steindorff A."/>
            <person name="Ohm R."/>
            <person name="Martin F."/>
            <person name="Silar P."/>
            <person name="Natvig D."/>
            <person name="Lalanne C."/>
            <person name="Gautier V."/>
            <person name="Ament-velasquez S.L."/>
            <person name="Kruys A."/>
            <person name="Hutchinson M.I."/>
            <person name="Powell A.J."/>
            <person name="Barry K."/>
            <person name="Miller A.N."/>
            <person name="Grigoriev I.V."/>
            <person name="Debuchy R."/>
            <person name="Gladieux P."/>
            <person name="Thoren M.H."/>
            <person name="Johannesson H."/>
        </authorList>
    </citation>
    <scope>NUCLEOTIDE SEQUENCE</scope>
    <source>
        <strain evidence="1">FGSC 1904</strain>
    </source>
</reference>
<reference evidence="1" key="1">
    <citation type="journal article" date="2023" name="Mol. Phylogenet. Evol.">
        <title>Genome-scale phylogeny and comparative genomics of the fungal order Sordariales.</title>
        <authorList>
            <person name="Hensen N."/>
            <person name="Bonometti L."/>
            <person name="Westerberg I."/>
            <person name="Brannstrom I.O."/>
            <person name="Guillou S."/>
            <person name="Cros-Aarteil S."/>
            <person name="Calhoun S."/>
            <person name="Haridas S."/>
            <person name="Kuo A."/>
            <person name="Mondo S."/>
            <person name="Pangilinan J."/>
            <person name="Riley R."/>
            <person name="LaButti K."/>
            <person name="Andreopoulos B."/>
            <person name="Lipzen A."/>
            <person name="Chen C."/>
            <person name="Yan M."/>
            <person name="Daum C."/>
            <person name="Ng V."/>
            <person name="Clum A."/>
            <person name="Steindorff A."/>
            <person name="Ohm R.A."/>
            <person name="Martin F."/>
            <person name="Silar P."/>
            <person name="Natvig D.O."/>
            <person name="Lalanne C."/>
            <person name="Gautier V."/>
            <person name="Ament-Velasquez S.L."/>
            <person name="Kruys A."/>
            <person name="Hutchinson M.I."/>
            <person name="Powell A.J."/>
            <person name="Barry K."/>
            <person name="Miller A.N."/>
            <person name="Grigoriev I.V."/>
            <person name="Debuchy R."/>
            <person name="Gladieux P."/>
            <person name="Hiltunen Thoren M."/>
            <person name="Johannesson H."/>
        </authorList>
    </citation>
    <scope>NUCLEOTIDE SEQUENCE</scope>
    <source>
        <strain evidence="1">FGSC 1904</strain>
    </source>
</reference>